<gene>
    <name evidence="1" type="ORF">ABEB36_006059</name>
</gene>
<reference evidence="1 2" key="1">
    <citation type="submission" date="2024-05" db="EMBL/GenBank/DDBJ databases">
        <title>Genetic variation in Jamaican populations of the coffee berry borer (Hypothenemus hampei).</title>
        <authorList>
            <person name="Errbii M."/>
            <person name="Myrie A."/>
        </authorList>
    </citation>
    <scope>NUCLEOTIDE SEQUENCE [LARGE SCALE GENOMIC DNA]</scope>
    <source>
        <strain evidence="1">JA-Hopewell-2020-01-JO</strain>
        <tissue evidence="1">Whole body</tissue>
    </source>
</reference>
<dbReference type="AlphaFoldDB" id="A0ABD1F0C9"/>
<dbReference type="Proteomes" id="UP001566132">
    <property type="component" value="Unassembled WGS sequence"/>
</dbReference>
<evidence type="ECO:0000313" key="1">
    <source>
        <dbReference type="EMBL" id="KAL1506756.1"/>
    </source>
</evidence>
<sequence length="80" mass="9141">MTSSQLVRSSKLESITRNLKEGSKVISAVRETAKQSNKFPSGLFRKLKPHLSEWHKEMKHVVAVIYMGKGGEKDKLYCNY</sequence>
<organism evidence="1 2">
    <name type="scientific">Hypothenemus hampei</name>
    <name type="common">Coffee berry borer</name>
    <dbReference type="NCBI Taxonomy" id="57062"/>
    <lineage>
        <taxon>Eukaryota</taxon>
        <taxon>Metazoa</taxon>
        <taxon>Ecdysozoa</taxon>
        <taxon>Arthropoda</taxon>
        <taxon>Hexapoda</taxon>
        <taxon>Insecta</taxon>
        <taxon>Pterygota</taxon>
        <taxon>Neoptera</taxon>
        <taxon>Endopterygota</taxon>
        <taxon>Coleoptera</taxon>
        <taxon>Polyphaga</taxon>
        <taxon>Cucujiformia</taxon>
        <taxon>Curculionidae</taxon>
        <taxon>Scolytinae</taxon>
        <taxon>Hypothenemus</taxon>
    </lineage>
</organism>
<dbReference type="EMBL" id="JBDJPC010000004">
    <property type="protein sequence ID" value="KAL1506756.1"/>
    <property type="molecule type" value="Genomic_DNA"/>
</dbReference>
<keyword evidence="2" id="KW-1185">Reference proteome</keyword>
<proteinExistence type="predicted"/>
<name>A0ABD1F0C9_HYPHA</name>
<evidence type="ECO:0000313" key="2">
    <source>
        <dbReference type="Proteomes" id="UP001566132"/>
    </source>
</evidence>
<accession>A0ABD1F0C9</accession>
<protein>
    <submittedName>
        <fullName evidence="1">Uncharacterized protein</fullName>
    </submittedName>
</protein>
<comment type="caution">
    <text evidence="1">The sequence shown here is derived from an EMBL/GenBank/DDBJ whole genome shotgun (WGS) entry which is preliminary data.</text>
</comment>